<sequence length="106" mass="11155">MRLLQAPPVSAAAMLAVLLTGCASGSTDGANTPCADINVSIGETSKDLSAAAISRGKISNFDVPFWVPGGVKARSALEDRQTRKIEGLETELAAKRQERASRCQRP</sequence>
<dbReference type="RefSeq" id="WP_136356317.1">
    <property type="nucleotide sequence ID" value="NZ_SSNY01000004.1"/>
</dbReference>
<comment type="caution">
    <text evidence="2">The sequence shown here is derived from an EMBL/GenBank/DDBJ whole genome shotgun (WGS) entry which is preliminary data.</text>
</comment>
<evidence type="ECO:0000256" key="1">
    <source>
        <dbReference type="SAM" id="SignalP"/>
    </source>
</evidence>
<evidence type="ECO:0000313" key="2">
    <source>
        <dbReference type="EMBL" id="THF57895.1"/>
    </source>
</evidence>
<proteinExistence type="predicted"/>
<dbReference type="Proteomes" id="UP000306441">
    <property type="component" value="Unassembled WGS sequence"/>
</dbReference>
<evidence type="ECO:0008006" key="4">
    <source>
        <dbReference type="Google" id="ProtNLM"/>
    </source>
</evidence>
<dbReference type="PROSITE" id="PS51257">
    <property type="entry name" value="PROKAR_LIPOPROTEIN"/>
    <property type="match status" value="1"/>
</dbReference>
<keyword evidence="1" id="KW-0732">Signal</keyword>
<organism evidence="2 3">
    <name type="scientific">Ollibium composti</name>
    <dbReference type="NCBI Taxonomy" id="2675109"/>
    <lineage>
        <taxon>Bacteria</taxon>
        <taxon>Pseudomonadati</taxon>
        <taxon>Pseudomonadota</taxon>
        <taxon>Alphaproteobacteria</taxon>
        <taxon>Hyphomicrobiales</taxon>
        <taxon>Phyllobacteriaceae</taxon>
        <taxon>Ollibium</taxon>
    </lineage>
</organism>
<accession>A0ABY2Q8Y9</accession>
<feature type="chain" id="PRO_5045581963" description="Lipoprotein" evidence="1">
    <location>
        <begin position="26"/>
        <end position="106"/>
    </location>
</feature>
<gene>
    <name evidence="2" type="ORF">E6C48_09115</name>
</gene>
<name>A0ABY2Q8Y9_9HYPH</name>
<evidence type="ECO:0000313" key="3">
    <source>
        <dbReference type="Proteomes" id="UP000306441"/>
    </source>
</evidence>
<keyword evidence="3" id="KW-1185">Reference proteome</keyword>
<dbReference type="EMBL" id="SSNY01000004">
    <property type="protein sequence ID" value="THF57895.1"/>
    <property type="molecule type" value="Genomic_DNA"/>
</dbReference>
<reference evidence="2 3" key="1">
    <citation type="submission" date="2019-04" db="EMBL/GenBank/DDBJ databases">
        <title>Mesorhizobium composti sp. nov., isolated from compost.</title>
        <authorList>
            <person name="Lin S.-Y."/>
            <person name="Hameed A."/>
            <person name="Hsieh Y.-T."/>
            <person name="Young C.-C."/>
        </authorList>
    </citation>
    <scope>NUCLEOTIDE SEQUENCE [LARGE SCALE GENOMIC DNA]</scope>
    <source>
        <strain evidence="2 3">CC-YTH430</strain>
    </source>
</reference>
<feature type="signal peptide" evidence="1">
    <location>
        <begin position="1"/>
        <end position="25"/>
    </location>
</feature>
<protein>
    <recommendedName>
        <fullName evidence="4">Lipoprotein</fullName>
    </recommendedName>
</protein>